<evidence type="ECO:0000313" key="2">
    <source>
        <dbReference type="EMBL" id="SVA45341.1"/>
    </source>
</evidence>
<proteinExistence type="predicted"/>
<evidence type="ECO:0000259" key="1">
    <source>
        <dbReference type="Pfam" id="PF00551"/>
    </source>
</evidence>
<protein>
    <recommendedName>
        <fullName evidence="1">Formyl transferase N-terminal domain-containing protein</fullName>
    </recommendedName>
</protein>
<dbReference type="EMBL" id="UINC01010171">
    <property type="protein sequence ID" value="SVA45341.1"/>
    <property type="molecule type" value="Genomic_DNA"/>
</dbReference>
<organism evidence="2">
    <name type="scientific">marine metagenome</name>
    <dbReference type="NCBI Taxonomy" id="408172"/>
    <lineage>
        <taxon>unclassified sequences</taxon>
        <taxon>metagenomes</taxon>
        <taxon>ecological metagenomes</taxon>
    </lineage>
</organism>
<dbReference type="InterPro" id="IPR036477">
    <property type="entry name" value="Formyl_transf_N_sf"/>
</dbReference>
<dbReference type="SUPFAM" id="SSF53328">
    <property type="entry name" value="Formyltransferase"/>
    <property type="match status" value="1"/>
</dbReference>
<feature type="non-terminal residue" evidence="2">
    <location>
        <position position="1"/>
    </location>
</feature>
<dbReference type="Gene3D" id="3.40.50.12230">
    <property type="match status" value="1"/>
</dbReference>
<dbReference type="GO" id="GO:0005829">
    <property type="term" value="C:cytosol"/>
    <property type="evidence" value="ECO:0007669"/>
    <property type="project" value="TreeGrafter"/>
</dbReference>
<dbReference type="AlphaFoldDB" id="A0A381VZ32"/>
<dbReference type="Pfam" id="PF00551">
    <property type="entry name" value="Formyl_trans_N"/>
    <property type="match status" value="1"/>
</dbReference>
<gene>
    <name evidence="2" type="ORF">METZ01_LOCUS98195</name>
</gene>
<dbReference type="PANTHER" id="PTHR11138">
    <property type="entry name" value="METHIONYL-TRNA FORMYLTRANSFERASE"/>
    <property type="match status" value="1"/>
</dbReference>
<name>A0A381VZ32_9ZZZZ</name>
<reference evidence="2" key="1">
    <citation type="submission" date="2018-05" db="EMBL/GenBank/DDBJ databases">
        <authorList>
            <person name="Lanie J.A."/>
            <person name="Ng W.-L."/>
            <person name="Kazmierczak K.M."/>
            <person name="Andrzejewski T.M."/>
            <person name="Davidsen T.M."/>
            <person name="Wayne K.J."/>
            <person name="Tettelin H."/>
            <person name="Glass J.I."/>
            <person name="Rusch D."/>
            <person name="Podicherti R."/>
            <person name="Tsui H.-C.T."/>
            <person name="Winkler M.E."/>
        </authorList>
    </citation>
    <scope>NUCLEOTIDE SEQUENCE</scope>
</reference>
<dbReference type="PANTHER" id="PTHR11138:SF5">
    <property type="entry name" value="METHIONYL-TRNA FORMYLTRANSFERASE, MITOCHONDRIAL"/>
    <property type="match status" value="1"/>
</dbReference>
<sequence>RQFHLDLIRDSDPNSKQVAKWLRDQNADVVLSNIGHILKKSLIDIPKLGCINKHAALLPSCRGLFPYFWARLHDIDTGITFYRIDENIDCGPILYQMEYPYGPDAKVYSLLRFYIDVFSLFPIMVERSLDSLIQGKFFKPYPGIEDSYFSLPTRKDYLAYEKKGYKIAKTSDLFYTPPSNLES</sequence>
<dbReference type="GO" id="GO:0004479">
    <property type="term" value="F:methionyl-tRNA formyltransferase activity"/>
    <property type="evidence" value="ECO:0007669"/>
    <property type="project" value="TreeGrafter"/>
</dbReference>
<accession>A0A381VZ32</accession>
<feature type="domain" description="Formyl transferase N-terminal" evidence="1">
    <location>
        <begin position="15"/>
        <end position="103"/>
    </location>
</feature>
<dbReference type="InterPro" id="IPR002376">
    <property type="entry name" value="Formyl_transf_N"/>
</dbReference>